<organism evidence="1 2">
    <name type="scientific">Alteribacillus persepolensis</name>
    <dbReference type="NCBI Taxonomy" id="568899"/>
    <lineage>
        <taxon>Bacteria</taxon>
        <taxon>Bacillati</taxon>
        <taxon>Bacillota</taxon>
        <taxon>Bacilli</taxon>
        <taxon>Bacillales</taxon>
        <taxon>Bacillaceae</taxon>
        <taxon>Alteribacillus</taxon>
    </lineage>
</organism>
<sequence length="59" mass="7066">MQKCYTVELQKECEDKLGRLLSKDEDQFIKWLADRQQKEDELLMSNNNQKTNQMIEAES</sequence>
<dbReference type="OrthoDB" id="9997942at2"/>
<gene>
    <name evidence="1" type="ORF">SAMN05192534_108106</name>
</gene>
<evidence type="ECO:0000313" key="1">
    <source>
        <dbReference type="EMBL" id="SDH63811.1"/>
    </source>
</evidence>
<dbReference type="RefSeq" id="WP_091272983.1">
    <property type="nucleotide sequence ID" value="NZ_FNDK01000008.1"/>
</dbReference>
<proteinExistence type="predicted"/>
<name>A0A1G8E1V8_9BACI</name>
<reference evidence="1 2" key="1">
    <citation type="submission" date="2016-10" db="EMBL/GenBank/DDBJ databases">
        <authorList>
            <person name="de Groot N.N."/>
        </authorList>
    </citation>
    <scope>NUCLEOTIDE SEQUENCE [LARGE SCALE GENOMIC DNA]</scope>
    <source>
        <strain evidence="1 2">DSM 21632</strain>
    </source>
</reference>
<accession>A0A1G8E1V8</accession>
<evidence type="ECO:0000313" key="2">
    <source>
        <dbReference type="Proteomes" id="UP000199163"/>
    </source>
</evidence>
<protein>
    <submittedName>
        <fullName evidence="1">Uncharacterized protein</fullName>
    </submittedName>
</protein>
<dbReference type="EMBL" id="FNDK01000008">
    <property type="protein sequence ID" value="SDH63811.1"/>
    <property type="molecule type" value="Genomic_DNA"/>
</dbReference>
<dbReference type="AlphaFoldDB" id="A0A1G8E1V8"/>
<keyword evidence="2" id="KW-1185">Reference proteome</keyword>
<dbReference type="Proteomes" id="UP000199163">
    <property type="component" value="Unassembled WGS sequence"/>
</dbReference>